<proteinExistence type="inferred from homology"/>
<dbReference type="InterPro" id="IPR001441">
    <property type="entry name" value="UPP_synth-like"/>
</dbReference>
<dbReference type="SUPFAM" id="SSF64005">
    <property type="entry name" value="Undecaprenyl diphosphate synthase"/>
    <property type="match status" value="1"/>
</dbReference>
<evidence type="ECO:0000313" key="3">
    <source>
        <dbReference type="EMBL" id="GAA4795631.1"/>
    </source>
</evidence>
<dbReference type="PANTHER" id="PTHR10291:SF43">
    <property type="entry name" value="DEHYDRODOLICHYL DIPHOSPHATE SYNTHASE COMPLEX SUBUNIT DHDDS"/>
    <property type="match status" value="1"/>
</dbReference>
<dbReference type="Gene3D" id="3.40.1180.10">
    <property type="entry name" value="Decaprenyl diphosphate synthase-like"/>
    <property type="match status" value="2"/>
</dbReference>
<gene>
    <name evidence="3" type="ORF">GCM10023329_55370</name>
</gene>
<evidence type="ECO:0000256" key="1">
    <source>
        <dbReference type="ARBA" id="ARBA00022679"/>
    </source>
</evidence>
<keyword evidence="4" id="KW-1185">Reference proteome</keyword>
<comment type="caution">
    <text evidence="3">The sequence shown here is derived from an EMBL/GenBank/DDBJ whole genome shotgun (WGS) entry which is preliminary data.</text>
</comment>
<comment type="similarity">
    <text evidence="2">Belongs to the UPP synthase family. Z-FPP synthase subfamily.</text>
</comment>
<dbReference type="Pfam" id="PF01255">
    <property type="entry name" value="Prenyltransf"/>
    <property type="match status" value="2"/>
</dbReference>
<dbReference type="EMBL" id="BAABJV010000026">
    <property type="protein sequence ID" value="GAA4795631.1"/>
    <property type="molecule type" value="Genomic_DNA"/>
</dbReference>
<sequence>MTRAPRHVGIIPDGTRRWSRRHEVPLAEGYLRAMGNLAHLVDALYARGVAIVSVYLLSRRNLARPAEELDAVFRAERHLCEHLLPPVLEDHGVRVSAVGDPSLVPRGFRRALSRLTGPGAGDGAPPRPASGRTLNLLVAYDAWEELRSPRTPRGADGRPVLGVREDVDLVIRTGGGTLLSGFLPLQSQYAHLHTFDRLFNDLTPADLAAALAAFARHERLQGR</sequence>
<keyword evidence="1" id="KW-0808">Transferase</keyword>
<name>A0ABP9BHB4_9ACTN</name>
<protein>
    <submittedName>
        <fullName evidence="3">Di-trans,poly-cis-decaprenylcistransferase</fullName>
    </submittedName>
</protein>
<dbReference type="InterPro" id="IPR036424">
    <property type="entry name" value="UPP_synth-like_sf"/>
</dbReference>
<accession>A0ABP9BHB4</accession>
<dbReference type="PANTHER" id="PTHR10291">
    <property type="entry name" value="DEHYDRODOLICHYL DIPHOSPHATE SYNTHASE FAMILY MEMBER"/>
    <property type="match status" value="1"/>
</dbReference>
<dbReference type="Proteomes" id="UP001501147">
    <property type="component" value="Unassembled WGS sequence"/>
</dbReference>
<organism evidence="3 4">
    <name type="scientific">Streptomyces sanyensis</name>
    <dbReference type="NCBI Taxonomy" id="568869"/>
    <lineage>
        <taxon>Bacteria</taxon>
        <taxon>Bacillati</taxon>
        <taxon>Actinomycetota</taxon>
        <taxon>Actinomycetes</taxon>
        <taxon>Kitasatosporales</taxon>
        <taxon>Streptomycetaceae</taxon>
        <taxon>Streptomyces</taxon>
    </lineage>
</organism>
<evidence type="ECO:0000256" key="2">
    <source>
        <dbReference type="ARBA" id="ARBA00038453"/>
    </source>
</evidence>
<evidence type="ECO:0000313" key="4">
    <source>
        <dbReference type="Proteomes" id="UP001501147"/>
    </source>
</evidence>
<reference evidence="4" key="1">
    <citation type="journal article" date="2019" name="Int. J. Syst. Evol. Microbiol.">
        <title>The Global Catalogue of Microorganisms (GCM) 10K type strain sequencing project: providing services to taxonomists for standard genome sequencing and annotation.</title>
        <authorList>
            <consortium name="The Broad Institute Genomics Platform"/>
            <consortium name="The Broad Institute Genome Sequencing Center for Infectious Disease"/>
            <person name="Wu L."/>
            <person name="Ma J."/>
        </authorList>
    </citation>
    <scope>NUCLEOTIDE SEQUENCE [LARGE SCALE GENOMIC DNA]</scope>
    <source>
        <strain evidence="4">JCM 18324</strain>
    </source>
</reference>